<dbReference type="InterPro" id="IPR018062">
    <property type="entry name" value="HTH_AraC-typ_CS"/>
</dbReference>
<accession>A0ABV8PY09</accession>
<evidence type="ECO:0000256" key="4">
    <source>
        <dbReference type="SAM" id="Phobius"/>
    </source>
</evidence>
<feature type="domain" description="HTH araC/xylS-type" evidence="5">
    <location>
        <begin position="308"/>
        <end position="411"/>
    </location>
</feature>
<dbReference type="Gene3D" id="1.10.10.60">
    <property type="entry name" value="Homeodomain-like"/>
    <property type="match status" value="2"/>
</dbReference>
<feature type="transmembrane region" description="Helical" evidence="4">
    <location>
        <begin position="6"/>
        <end position="28"/>
    </location>
</feature>
<keyword evidence="4" id="KW-1133">Transmembrane helix</keyword>
<dbReference type="SUPFAM" id="SSF46689">
    <property type="entry name" value="Homeodomain-like"/>
    <property type="match status" value="1"/>
</dbReference>
<evidence type="ECO:0000259" key="5">
    <source>
        <dbReference type="PROSITE" id="PS01124"/>
    </source>
</evidence>
<dbReference type="Proteomes" id="UP001595906">
    <property type="component" value="Unassembled WGS sequence"/>
</dbReference>
<reference evidence="7" key="1">
    <citation type="journal article" date="2019" name="Int. J. Syst. Evol. Microbiol.">
        <title>The Global Catalogue of Microorganisms (GCM) 10K type strain sequencing project: providing services to taxonomists for standard genome sequencing and annotation.</title>
        <authorList>
            <consortium name="The Broad Institute Genomics Platform"/>
            <consortium name="The Broad Institute Genome Sequencing Center for Infectious Disease"/>
            <person name="Wu L."/>
            <person name="Ma J."/>
        </authorList>
    </citation>
    <scope>NUCLEOTIDE SEQUENCE [LARGE SCALE GENOMIC DNA]</scope>
    <source>
        <strain evidence="7">CECT 8010</strain>
    </source>
</reference>
<dbReference type="InterPro" id="IPR009057">
    <property type="entry name" value="Homeodomain-like_sf"/>
</dbReference>
<feature type="transmembrane region" description="Helical" evidence="4">
    <location>
        <begin position="224"/>
        <end position="244"/>
    </location>
</feature>
<dbReference type="SMART" id="SM00342">
    <property type="entry name" value="HTH_ARAC"/>
    <property type="match status" value="1"/>
</dbReference>
<evidence type="ECO:0000256" key="1">
    <source>
        <dbReference type="ARBA" id="ARBA00023015"/>
    </source>
</evidence>
<dbReference type="PROSITE" id="PS01124">
    <property type="entry name" value="HTH_ARAC_FAMILY_2"/>
    <property type="match status" value="1"/>
</dbReference>
<dbReference type="Pfam" id="PF12833">
    <property type="entry name" value="HTH_18"/>
    <property type="match status" value="1"/>
</dbReference>
<evidence type="ECO:0000256" key="2">
    <source>
        <dbReference type="ARBA" id="ARBA00023125"/>
    </source>
</evidence>
<dbReference type="InterPro" id="IPR018060">
    <property type="entry name" value="HTH_AraC"/>
</dbReference>
<proteinExistence type="predicted"/>
<keyword evidence="7" id="KW-1185">Reference proteome</keyword>
<dbReference type="RefSeq" id="WP_379014852.1">
    <property type="nucleotide sequence ID" value="NZ_JBHSDC010000027.1"/>
</dbReference>
<dbReference type="PROSITE" id="PS00041">
    <property type="entry name" value="HTH_ARAC_FAMILY_1"/>
    <property type="match status" value="1"/>
</dbReference>
<keyword evidence="2" id="KW-0238">DNA-binding</keyword>
<comment type="caution">
    <text evidence="6">The sequence shown here is derived from an EMBL/GenBank/DDBJ whole genome shotgun (WGS) entry which is preliminary data.</text>
</comment>
<keyword evidence="3" id="KW-0804">Transcription</keyword>
<keyword evidence="4" id="KW-0812">Transmembrane</keyword>
<dbReference type="EMBL" id="JBHSDC010000027">
    <property type="protein sequence ID" value="MFC4232842.1"/>
    <property type="molecule type" value="Genomic_DNA"/>
</dbReference>
<evidence type="ECO:0000313" key="6">
    <source>
        <dbReference type="EMBL" id="MFC4232842.1"/>
    </source>
</evidence>
<dbReference type="PANTHER" id="PTHR43280">
    <property type="entry name" value="ARAC-FAMILY TRANSCRIPTIONAL REGULATOR"/>
    <property type="match status" value="1"/>
</dbReference>
<dbReference type="PANTHER" id="PTHR43280:SF29">
    <property type="entry name" value="ARAC-FAMILY TRANSCRIPTIONAL REGULATOR"/>
    <property type="match status" value="1"/>
</dbReference>
<keyword evidence="1" id="KW-0805">Transcription regulation</keyword>
<sequence length="423" mass="49548">MPFVFNKYSGLLLIFFVHGLVYALLLFGKGIKNDTVHDKWLAFFLLLCIFFICPWMLGFAGWYDGYTCLSCRNFLFYMPFQQSLLMGPVIYCYVQGRLNPNFQFTKMHWLHFIPGIIYNSWILIVVIVDRLILKRYYLMDGKNDPDFNNWYVALGLVSLLVYLYLSFKYYQHYKTIIYQELSFADDVTFKWIRNFLIAFFIYFFSSLIVGLLDFFDVDIKYTDSWWYYLLFAIIFYYIAITGYSNSIVTKAQYRLAFLQQQLPPLLPNINQDSAIIEAISFEDITENQPVGKTKNKKNSEAMDEWKAKVLQAVVTEKLYQNPELTLTDLSKHLVTNPSLLSKIINQGFAMNFNDFINWYRVEEIKQQLEDGANANRTIMSLAYDAGFNSKATFNRAFKKATGKNPKEFLPVASNKVSTPMNMK</sequence>
<gene>
    <name evidence="6" type="ORF">ACFOW1_13150</name>
</gene>
<feature type="transmembrane region" description="Helical" evidence="4">
    <location>
        <begin position="191"/>
        <end position="212"/>
    </location>
</feature>
<evidence type="ECO:0000313" key="7">
    <source>
        <dbReference type="Proteomes" id="UP001595906"/>
    </source>
</evidence>
<feature type="transmembrane region" description="Helical" evidence="4">
    <location>
        <begin position="40"/>
        <end position="62"/>
    </location>
</feature>
<name>A0ABV8PY09_9BACT</name>
<organism evidence="6 7">
    <name type="scientific">Parasediminibacterium paludis</name>
    <dbReference type="NCBI Taxonomy" id="908966"/>
    <lineage>
        <taxon>Bacteria</taxon>
        <taxon>Pseudomonadati</taxon>
        <taxon>Bacteroidota</taxon>
        <taxon>Chitinophagia</taxon>
        <taxon>Chitinophagales</taxon>
        <taxon>Chitinophagaceae</taxon>
        <taxon>Parasediminibacterium</taxon>
    </lineage>
</organism>
<feature type="transmembrane region" description="Helical" evidence="4">
    <location>
        <begin position="74"/>
        <end position="94"/>
    </location>
</feature>
<keyword evidence="4" id="KW-0472">Membrane</keyword>
<protein>
    <submittedName>
        <fullName evidence="6">Helix-turn-helix domain-containing protein</fullName>
    </submittedName>
</protein>
<feature type="transmembrane region" description="Helical" evidence="4">
    <location>
        <begin position="115"/>
        <end position="138"/>
    </location>
</feature>
<evidence type="ECO:0000256" key="3">
    <source>
        <dbReference type="ARBA" id="ARBA00023163"/>
    </source>
</evidence>
<feature type="transmembrane region" description="Helical" evidence="4">
    <location>
        <begin position="150"/>
        <end position="170"/>
    </location>
</feature>